<dbReference type="Proteomes" id="UP000028607">
    <property type="component" value="Unassembled WGS sequence"/>
</dbReference>
<comment type="caution">
    <text evidence="1">The sequence shown here is derived from an EMBL/GenBank/DDBJ whole genome shotgun (WGS) entry which is preliminary data.</text>
</comment>
<dbReference type="AlphaFoldDB" id="A0A085TUE2"/>
<protein>
    <submittedName>
        <fullName evidence="1">Uncharacterized protein</fullName>
    </submittedName>
</protein>
<keyword evidence="2" id="KW-1185">Reference proteome</keyword>
<name>A0A085TUE2_9RHOB</name>
<dbReference type="EMBL" id="AQRC01000011">
    <property type="protein sequence ID" value="KFE34339.1"/>
    <property type="molecule type" value="Genomic_DNA"/>
</dbReference>
<proteinExistence type="predicted"/>
<gene>
    <name evidence="1" type="ORF">DW2_13705</name>
</gene>
<sequence>MVGRRQARRSHNCSIATTKFSQPTSEFLPAWHQCALQRRPALCCVAIRQPAAESLEPTLKLSVQHESVCRRVGNGDGETVASRIAQRSPSIASFGPDQEPCQTGAVINPIGIEGQFEAVCVVVAHLGMEPVWPTRCHRPMPKGGFGENDCARFVLDLNSHCIDRLSEFQLESDRVASGQEVDCLGGQCRDQFE</sequence>
<dbReference type="STRING" id="1317124.DW2_13705"/>
<organism evidence="1 2">
    <name type="scientific">Thioclava atlantica</name>
    <dbReference type="NCBI Taxonomy" id="1317124"/>
    <lineage>
        <taxon>Bacteria</taxon>
        <taxon>Pseudomonadati</taxon>
        <taxon>Pseudomonadota</taxon>
        <taxon>Alphaproteobacteria</taxon>
        <taxon>Rhodobacterales</taxon>
        <taxon>Paracoccaceae</taxon>
        <taxon>Thioclava</taxon>
    </lineage>
</organism>
<reference evidence="1 2" key="2">
    <citation type="journal article" date="2015" name="Antonie Van Leeuwenhoek">
        <title>Thioclava indica sp. nov., isolated from surface seawater of the Indian Ocean.</title>
        <authorList>
            <person name="Liu Y."/>
            <person name="Lai Q."/>
            <person name="Du J."/>
            <person name="Xu H."/>
            <person name="Jiang L."/>
            <person name="Shao Z."/>
        </authorList>
    </citation>
    <scope>NUCLEOTIDE SEQUENCE [LARGE SCALE GENOMIC DNA]</scope>
    <source>
        <strain evidence="1 2">13D2W-2</strain>
    </source>
</reference>
<reference evidence="2" key="1">
    <citation type="submission" date="2013-04" db="EMBL/GenBank/DDBJ databases">
        <title>Thioclava sp. 13D2W-2 Genome Sequencing.</title>
        <authorList>
            <person name="Lai Q."/>
            <person name="Li G."/>
            <person name="Shao Z."/>
        </authorList>
    </citation>
    <scope>NUCLEOTIDE SEQUENCE [LARGE SCALE GENOMIC DNA]</scope>
    <source>
        <strain evidence="2">13D2W-2</strain>
    </source>
</reference>
<evidence type="ECO:0000313" key="1">
    <source>
        <dbReference type="EMBL" id="KFE34339.1"/>
    </source>
</evidence>
<accession>A0A085TUE2</accession>
<evidence type="ECO:0000313" key="2">
    <source>
        <dbReference type="Proteomes" id="UP000028607"/>
    </source>
</evidence>